<feature type="domain" description="RNA polymerase sigma factor 70 region 4 type 2" evidence="8">
    <location>
        <begin position="108"/>
        <end position="155"/>
    </location>
</feature>
<dbReference type="InterPro" id="IPR013325">
    <property type="entry name" value="RNA_pol_sigma_r2"/>
</dbReference>
<dbReference type="OrthoDB" id="3777963at2"/>
<keyword evidence="5" id="KW-0804">Transcription</keyword>
<dbReference type="InterPro" id="IPR014325">
    <property type="entry name" value="RNA_pol_sigma-E_actinobac"/>
</dbReference>
<organism evidence="9 10">
    <name type="scientific">Embleya hyalina</name>
    <dbReference type="NCBI Taxonomy" id="516124"/>
    <lineage>
        <taxon>Bacteria</taxon>
        <taxon>Bacillati</taxon>
        <taxon>Actinomycetota</taxon>
        <taxon>Actinomycetes</taxon>
        <taxon>Kitasatosporales</taxon>
        <taxon>Streptomycetaceae</taxon>
        <taxon>Embleya</taxon>
    </lineage>
</organism>
<keyword evidence="10" id="KW-1185">Reference proteome</keyword>
<accession>A0A401Z640</accession>
<evidence type="ECO:0000256" key="5">
    <source>
        <dbReference type="ARBA" id="ARBA00023163"/>
    </source>
</evidence>
<evidence type="ECO:0000256" key="3">
    <source>
        <dbReference type="ARBA" id="ARBA00023082"/>
    </source>
</evidence>
<dbReference type="InterPro" id="IPR036388">
    <property type="entry name" value="WH-like_DNA-bd_sf"/>
</dbReference>
<evidence type="ECO:0000313" key="9">
    <source>
        <dbReference type="EMBL" id="GCE02321.1"/>
    </source>
</evidence>
<dbReference type="InterPro" id="IPR013324">
    <property type="entry name" value="RNA_pol_sigma_r3/r4-like"/>
</dbReference>
<feature type="region of interest" description="Disordered" evidence="6">
    <location>
        <begin position="159"/>
        <end position="182"/>
    </location>
</feature>
<keyword evidence="3" id="KW-0731">Sigma factor</keyword>
<proteinExistence type="inferred from homology"/>
<comment type="caution">
    <text evidence="9">The sequence shown here is derived from an EMBL/GenBank/DDBJ whole genome shotgun (WGS) entry which is preliminary data.</text>
</comment>
<dbReference type="Pfam" id="PF04542">
    <property type="entry name" value="Sigma70_r2"/>
    <property type="match status" value="1"/>
</dbReference>
<dbReference type="Gene3D" id="1.10.1740.10">
    <property type="match status" value="1"/>
</dbReference>
<evidence type="ECO:0000256" key="4">
    <source>
        <dbReference type="ARBA" id="ARBA00023125"/>
    </source>
</evidence>
<evidence type="ECO:0000256" key="6">
    <source>
        <dbReference type="SAM" id="MobiDB-lite"/>
    </source>
</evidence>
<dbReference type="SUPFAM" id="SSF88946">
    <property type="entry name" value="Sigma2 domain of RNA polymerase sigma factors"/>
    <property type="match status" value="1"/>
</dbReference>
<gene>
    <name evidence="9" type="ORF">EHYA_10098</name>
</gene>
<keyword evidence="2" id="KW-0805">Transcription regulation</keyword>
<dbReference type="InterPro" id="IPR039425">
    <property type="entry name" value="RNA_pol_sigma-70-like"/>
</dbReference>
<feature type="compositionally biased region" description="Basic and acidic residues" evidence="6">
    <location>
        <begin position="166"/>
        <end position="182"/>
    </location>
</feature>
<dbReference type="GO" id="GO:0016987">
    <property type="term" value="F:sigma factor activity"/>
    <property type="evidence" value="ECO:0007669"/>
    <property type="project" value="UniProtKB-KW"/>
</dbReference>
<evidence type="ECO:0000256" key="2">
    <source>
        <dbReference type="ARBA" id="ARBA00023015"/>
    </source>
</evidence>
<dbReference type="SUPFAM" id="SSF88659">
    <property type="entry name" value="Sigma3 and sigma4 domains of RNA polymerase sigma factors"/>
    <property type="match status" value="1"/>
</dbReference>
<evidence type="ECO:0000256" key="1">
    <source>
        <dbReference type="ARBA" id="ARBA00010641"/>
    </source>
</evidence>
<dbReference type="AlphaFoldDB" id="A0A401Z640"/>
<protein>
    <submittedName>
        <fullName evidence="9">RNA polymerase sigma24 factor</fullName>
    </submittedName>
</protein>
<dbReference type="Proteomes" id="UP000286931">
    <property type="component" value="Unassembled WGS sequence"/>
</dbReference>
<dbReference type="CDD" id="cd06171">
    <property type="entry name" value="Sigma70_r4"/>
    <property type="match status" value="1"/>
</dbReference>
<comment type="similarity">
    <text evidence="1">Belongs to the sigma-70 factor family. ECF subfamily.</text>
</comment>
<dbReference type="InterPro" id="IPR013249">
    <property type="entry name" value="RNA_pol_sigma70_r4_t2"/>
</dbReference>
<dbReference type="Pfam" id="PF08281">
    <property type="entry name" value="Sigma70_r4_2"/>
    <property type="match status" value="1"/>
</dbReference>
<dbReference type="PANTHER" id="PTHR43133">
    <property type="entry name" value="RNA POLYMERASE ECF-TYPE SIGMA FACTO"/>
    <property type="match status" value="1"/>
</dbReference>
<name>A0A401Z640_9ACTN</name>
<dbReference type="Gene3D" id="1.10.10.10">
    <property type="entry name" value="Winged helix-like DNA-binding domain superfamily/Winged helix DNA-binding domain"/>
    <property type="match status" value="1"/>
</dbReference>
<evidence type="ECO:0000313" key="10">
    <source>
        <dbReference type="Proteomes" id="UP000286931"/>
    </source>
</evidence>
<dbReference type="EMBL" id="BIFH01000061">
    <property type="protein sequence ID" value="GCE02321.1"/>
    <property type="molecule type" value="Genomic_DNA"/>
</dbReference>
<evidence type="ECO:0000259" key="7">
    <source>
        <dbReference type="Pfam" id="PF04542"/>
    </source>
</evidence>
<dbReference type="InterPro" id="IPR007627">
    <property type="entry name" value="RNA_pol_sigma70_r2"/>
</dbReference>
<feature type="domain" description="RNA polymerase sigma-70 region 2" evidence="7">
    <location>
        <begin position="14"/>
        <end position="80"/>
    </location>
</feature>
<keyword evidence="4" id="KW-0238">DNA-binding</keyword>
<reference evidence="9 10" key="1">
    <citation type="submission" date="2018-12" db="EMBL/GenBank/DDBJ databases">
        <title>Draft genome sequence of Embleya hyalina NBRC 13850T.</title>
        <authorList>
            <person name="Komaki H."/>
            <person name="Hosoyama A."/>
            <person name="Kimura A."/>
            <person name="Ichikawa N."/>
            <person name="Tamura T."/>
        </authorList>
    </citation>
    <scope>NUCLEOTIDE SEQUENCE [LARGE SCALE GENOMIC DNA]</scope>
    <source>
        <strain evidence="9 10">NBRC 13850</strain>
    </source>
</reference>
<sequence>MRDDEDLRTDFDALYATASRRLIASVYQLTGDVTEAEDAVHEAFARAWERWPTVSAARDPAAWVRRVVLRLAVSSWRRSRHRLRAHLRLGGPRHVPDPTPDHVDLVWALRRLPVGQRLVVVLFHLYDLPIEEVAEDLGITAGAVRVRLTRARRALAVDLTTTTPDPPREVADRTDTAEVPHG</sequence>
<dbReference type="RefSeq" id="WP_126643815.1">
    <property type="nucleotide sequence ID" value="NZ_BIFH01000061.1"/>
</dbReference>
<dbReference type="GO" id="GO:0006352">
    <property type="term" value="P:DNA-templated transcription initiation"/>
    <property type="evidence" value="ECO:0007669"/>
    <property type="project" value="InterPro"/>
</dbReference>
<evidence type="ECO:0000259" key="8">
    <source>
        <dbReference type="Pfam" id="PF08281"/>
    </source>
</evidence>
<dbReference type="NCBIfam" id="TIGR02983">
    <property type="entry name" value="SigE-fam_strep"/>
    <property type="match status" value="1"/>
</dbReference>
<dbReference type="GO" id="GO:0003677">
    <property type="term" value="F:DNA binding"/>
    <property type="evidence" value="ECO:0007669"/>
    <property type="project" value="UniProtKB-KW"/>
</dbReference>
<dbReference type="PANTHER" id="PTHR43133:SF50">
    <property type="entry name" value="ECF RNA POLYMERASE SIGMA FACTOR SIGM"/>
    <property type="match status" value="1"/>
</dbReference>